<dbReference type="AlphaFoldDB" id="A0A239DTR0"/>
<dbReference type="Proteomes" id="UP000198432">
    <property type="component" value="Unassembled WGS sequence"/>
</dbReference>
<dbReference type="EMBL" id="FZOQ01000005">
    <property type="protein sequence ID" value="SNS35629.1"/>
    <property type="molecule type" value="Genomic_DNA"/>
</dbReference>
<dbReference type="PROSITE" id="PS51257">
    <property type="entry name" value="PROKAR_LIPOPROTEIN"/>
    <property type="match status" value="1"/>
</dbReference>
<gene>
    <name evidence="2" type="ORF">SAMN06296052_105115</name>
</gene>
<dbReference type="OrthoDB" id="893184at2"/>
<reference evidence="3" key="1">
    <citation type="submission" date="2017-06" db="EMBL/GenBank/DDBJ databases">
        <authorList>
            <person name="Varghese N."/>
            <person name="Submissions S."/>
        </authorList>
    </citation>
    <scope>NUCLEOTIDE SEQUENCE [LARGE SCALE GENOMIC DNA]</scope>
    <source>
        <strain evidence="3">NKM1</strain>
    </source>
</reference>
<proteinExistence type="predicted"/>
<feature type="signal peptide" evidence="1">
    <location>
        <begin position="1"/>
        <end position="25"/>
    </location>
</feature>
<dbReference type="Pfam" id="PF14466">
    <property type="entry name" value="PLCC"/>
    <property type="match status" value="1"/>
</dbReference>
<evidence type="ECO:0000313" key="3">
    <source>
        <dbReference type="Proteomes" id="UP000198432"/>
    </source>
</evidence>
<evidence type="ECO:0000313" key="2">
    <source>
        <dbReference type="EMBL" id="SNS35629.1"/>
    </source>
</evidence>
<dbReference type="Gene3D" id="2.60.60.60">
    <property type="match status" value="1"/>
</dbReference>
<keyword evidence="3" id="KW-1185">Reference proteome</keyword>
<protein>
    <submittedName>
        <fullName evidence="2">Uncharacterized protein</fullName>
    </submittedName>
</protein>
<feature type="chain" id="PRO_5012421387" evidence="1">
    <location>
        <begin position="26"/>
        <end position="146"/>
    </location>
</feature>
<evidence type="ECO:0000256" key="1">
    <source>
        <dbReference type="SAM" id="SignalP"/>
    </source>
</evidence>
<sequence>MKTLSNLTLLLLFVLLITGCGDSGSDDPTPDAATFKVDLQQSGDYEKFTRLITISGGNFYETGTQEEMPTILYNDDLTGTTYSYEAEGVRELNVVSTIGFSPIEDAPAEMQLKVTVYRNDKLLAEKTYTYTEESDGVQEELTYKAK</sequence>
<name>A0A239DTR0_9BACT</name>
<organism evidence="2 3">
    <name type="scientific">Pontibacter ummariensis</name>
    <dbReference type="NCBI Taxonomy" id="1610492"/>
    <lineage>
        <taxon>Bacteria</taxon>
        <taxon>Pseudomonadati</taxon>
        <taxon>Bacteroidota</taxon>
        <taxon>Cytophagia</taxon>
        <taxon>Cytophagales</taxon>
        <taxon>Hymenobacteraceae</taxon>
        <taxon>Pontibacter</taxon>
    </lineage>
</organism>
<accession>A0A239DTR0</accession>
<keyword evidence="1" id="KW-0732">Signal</keyword>
<dbReference type="RefSeq" id="WP_089318541.1">
    <property type="nucleotide sequence ID" value="NZ_FZOQ01000005.1"/>
</dbReference>
<dbReference type="InterPro" id="IPR025219">
    <property type="entry name" value="PLCC"/>
</dbReference>